<keyword evidence="11" id="KW-0969">Cilium</keyword>
<feature type="transmembrane region" description="Helical" evidence="10">
    <location>
        <begin position="78"/>
        <end position="103"/>
    </location>
</feature>
<name>A0A240EJK0_9VIBR</name>
<comment type="subcellular location">
    <subcellularLocation>
        <location evidence="10">Cell membrane</location>
        <topology evidence="10">Multi-pass membrane protein</topology>
    </subcellularLocation>
    <subcellularLocation>
        <location evidence="10">Bacterial flagellum basal body</location>
    </subcellularLocation>
</comment>
<dbReference type="NCBIfam" id="TIGR01400">
    <property type="entry name" value="fliR"/>
    <property type="match status" value="1"/>
</dbReference>
<comment type="similarity">
    <text evidence="2 10">Belongs to the FliR/MopE/SpaR family.</text>
</comment>
<dbReference type="EMBL" id="OANU01000031">
    <property type="protein sequence ID" value="SNX48681.1"/>
    <property type="molecule type" value="Genomic_DNA"/>
</dbReference>
<evidence type="ECO:0000256" key="4">
    <source>
        <dbReference type="ARBA" id="ARBA00022475"/>
    </source>
</evidence>
<feature type="transmembrane region" description="Helical" evidence="10">
    <location>
        <begin position="39"/>
        <end position="58"/>
    </location>
</feature>
<dbReference type="Pfam" id="PF01311">
    <property type="entry name" value="Bac_export_1"/>
    <property type="match status" value="1"/>
</dbReference>
<keyword evidence="8 10" id="KW-0975">Bacterial flagellum</keyword>
<reference evidence="12" key="1">
    <citation type="submission" date="2016-06" db="EMBL/GenBank/DDBJ databases">
        <authorList>
            <person name="Rodrigo-Torres L."/>
            <person name="Arahal R.D."/>
            <person name="Lucena T."/>
        </authorList>
    </citation>
    <scope>NUCLEOTIDE SEQUENCE [LARGE SCALE GENOMIC DNA]</scope>
    <source>
        <strain evidence="12">CECT8203</strain>
    </source>
</reference>
<dbReference type="GO" id="GO:0009425">
    <property type="term" value="C:bacterial-type flagellum basal body"/>
    <property type="evidence" value="ECO:0007669"/>
    <property type="project" value="UniProtKB-SubCell"/>
</dbReference>
<evidence type="ECO:0000256" key="8">
    <source>
        <dbReference type="ARBA" id="ARBA00023143"/>
    </source>
</evidence>
<evidence type="ECO:0000256" key="5">
    <source>
        <dbReference type="ARBA" id="ARBA00022692"/>
    </source>
</evidence>
<organism evidence="11 12">
    <name type="scientific">Vibrio thalassae</name>
    <dbReference type="NCBI Taxonomy" id="1243014"/>
    <lineage>
        <taxon>Bacteria</taxon>
        <taxon>Pseudomonadati</taxon>
        <taxon>Pseudomonadota</taxon>
        <taxon>Gammaproteobacteria</taxon>
        <taxon>Vibrionales</taxon>
        <taxon>Vibrionaceae</taxon>
        <taxon>Vibrio</taxon>
    </lineage>
</organism>
<dbReference type="RefSeq" id="WP_096993829.1">
    <property type="nucleotide sequence ID" value="NZ_JBHSII010000001.1"/>
</dbReference>
<proteinExistence type="inferred from homology"/>
<protein>
    <recommendedName>
        <fullName evidence="3 9">Flagellar biosynthetic protein FliR</fullName>
    </recommendedName>
</protein>
<evidence type="ECO:0000256" key="6">
    <source>
        <dbReference type="ARBA" id="ARBA00022989"/>
    </source>
</evidence>
<dbReference type="InterPro" id="IPR006303">
    <property type="entry name" value="FliR"/>
</dbReference>
<feature type="transmembrane region" description="Helical" evidence="10">
    <location>
        <begin position="212"/>
        <end position="235"/>
    </location>
</feature>
<evidence type="ECO:0000256" key="7">
    <source>
        <dbReference type="ARBA" id="ARBA00023136"/>
    </source>
</evidence>
<evidence type="ECO:0000256" key="1">
    <source>
        <dbReference type="ARBA" id="ARBA00002578"/>
    </source>
</evidence>
<evidence type="ECO:0000313" key="11">
    <source>
        <dbReference type="EMBL" id="SNX48681.1"/>
    </source>
</evidence>
<sequence>MQLTFTEITQWLGVLWWPFVRLTGLFLIAPFFGDNAIPLRVKLLFAFIFSLLLAPLVHEVPPFNPFSIDTLLFSLYQLIFGFLVGFAVMIFFTIFSIAGQAISMQMGLAMAVMNDPANGISIAIIGRIMFITSMLLFLSLDAHLVVLLVFKESFTYWPLDSTFPFSSIDYVLKMVSWMFATGLLVAVPAIVVMLLSNITFGLMNKAAPSLNVFALGFPMTMLLGLFALMASLTGIGDHYFDLVLELNQHLHYMLRLPNV</sequence>
<dbReference type="InterPro" id="IPR002010">
    <property type="entry name" value="T3SS_IM_R"/>
</dbReference>
<feature type="transmembrane region" description="Helical" evidence="10">
    <location>
        <begin position="170"/>
        <end position="200"/>
    </location>
</feature>
<keyword evidence="7 10" id="KW-0472">Membrane</keyword>
<dbReference type="Proteomes" id="UP000219336">
    <property type="component" value="Unassembled WGS sequence"/>
</dbReference>
<dbReference type="PRINTS" id="PR00953">
    <property type="entry name" value="TYPE3IMRPROT"/>
</dbReference>
<comment type="function">
    <text evidence="1 10">Role in flagellar biosynthesis.</text>
</comment>
<evidence type="ECO:0000313" key="12">
    <source>
        <dbReference type="Proteomes" id="UP000219336"/>
    </source>
</evidence>
<evidence type="ECO:0000256" key="2">
    <source>
        <dbReference type="ARBA" id="ARBA00009772"/>
    </source>
</evidence>
<accession>A0A240EJK0</accession>
<keyword evidence="12" id="KW-1185">Reference proteome</keyword>
<dbReference type="PANTHER" id="PTHR30065">
    <property type="entry name" value="FLAGELLAR BIOSYNTHETIC PROTEIN FLIR"/>
    <property type="match status" value="1"/>
</dbReference>
<dbReference type="OrthoDB" id="9797790at2"/>
<keyword evidence="5 10" id="KW-0812">Transmembrane</keyword>
<keyword evidence="4 10" id="KW-1003">Cell membrane</keyword>
<evidence type="ECO:0000256" key="3">
    <source>
        <dbReference type="ARBA" id="ARBA00021717"/>
    </source>
</evidence>
<keyword evidence="6 10" id="KW-1133">Transmembrane helix</keyword>
<keyword evidence="11" id="KW-0282">Flagellum</keyword>
<feature type="transmembrane region" description="Helical" evidence="10">
    <location>
        <begin position="124"/>
        <end position="150"/>
    </location>
</feature>
<dbReference type="GO" id="GO:0005886">
    <property type="term" value="C:plasma membrane"/>
    <property type="evidence" value="ECO:0007669"/>
    <property type="project" value="UniProtKB-SubCell"/>
</dbReference>
<dbReference type="AlphaFoldDB" id="A0A240EJK0"/>
<dbReference type="GO" id="GO:0044780">
    <property type="term" value="P:bacterial-type flagellum assembly"/>
    <property type="evidence" value="ECO:0007669"/>
    <property type="project" value="UniProtKB-UniRule"/>
</dbReference>
<feature type="transmembrane region" description="Helical" evidence="10">
    <location>
        <begin position="14"/>
        <end position="32"/>
    </location>
</feature>
<evidence type="ECO:0000256" key="10">
    <source>
        <dbReference type="RuleBase" id="RU362071"/>
    </source>
</evidence>
<dbReference type="GO" id="GO:0006605">
    <property type="term" value="P:protein targeting"/>
    <property type="evidence" value="ECO:0007669"/>
    <property type="project" value="UniProtKB-UniRule"/>
</dbReference>
<keyword evidence="11" id="KW-0966">Cell projection</keyword>
<evidence type="ECO:0000256" key="9">
    <source>
        <dbReference type="NCBIfam" id="TIGR01400"/>
    </source>
</evidence>
<dbReference type="PANTHER" id="PTHR30065:SF8">
    <property type="entry name" value="FLAGELLAR BIOSYNTHETIC PROTEIN FLIR"/>
    <property type="match status" value="1"/>
</dbReference>
<gene>
    <name evidence="11" type="primary">fliR_1</name>
    <name evidence="11" type="ORF">VTH8203_02302</name>
</gene>